<organism evidence="4 5">
    <name type="scientific">Enemella dayhoffiae</name>
    <dbReference type="NCBI Taxonomy" id="2016507"/>
    <lineage>
        <taxon>Bacteria</taxon>
        <taxon>Bacillati</taxon>
        <taxon>Actinomycetota</taxon>
        <taxon>Actinomycetes</taxon>
        <taxon>Propionibacteriales</taxon>
        <taxon>Propionibacteriaceae</taxon>
        <taxon>Enemella</taxon>
    </lineage>
</organism>
<dbReference type="InterPro" id="IPR051257">
    <property type="entry name" value="Diverse_CBS-Domain"/>
</dbReference>
<gene>
    <name evidence="4" type="ORF">CGZ93_08510</name>
</gene>
<dbReference type="PANTHER" id="PTHR43080:SF2">
    <property type="entry name" value="CBS DOMAIN-CONTAINING PROTEIN"/>
    <property type="match status" value="1"/>
</dbReference>
<dbReference type="InterPro" id="IPR046342">
    <property type="entry name" value="CBS_dom_sf"/>
</dbReference>
<dbReference type="RefSeq" id="WP_094363708.1">
    <property type="nucleotide sequence ID" value="NZ_NMVQ01000012.1"/>
</dbReference>
<proteinExistence type="predicted"/>
<dbReference type="GO" id="GO:0016301">
    <property type="term" value="F:kinase activity"/>
    <property type="evidence" value="ECO:0007669"/>
    <property type="project" value="UniProtKB-KW"/>
</dbReference>
<dbReference type="PANTHER" id="PTHR43080">
    <property type="entry name" value="CBS DOMAIN-CONTAINING PROTEIN CBSX3, MITOCHONDRIAL"/>
    <property type="match status" value="1"/>
</dbReference>
<dbReference type="PROSITE" id="PS51371">
    <property type="entry name" value="CBS"/>
    <property type="match status" value="2"/>
</dbReference>
<dbReference type="InterPro" id="IPR000644">
    <property type="entry name" value="CBS_dom"/>
</dbReference>
<accession>A0A255H2T0</accession>
<evidence type="ECO:0000313" key="4">
    <source>
        <dbReference type="EMBL" id="OYO21965.1"/>
    </source>
</evidence>
<dbReference type="SMART" id="SM00116">
    <property type="entry name" value="CBS"/>
    <property type="match status" value="2"/>
</dbReference>
<keyword evidence="4" id="KW-0418">Kinase</keyword>
<dbReference type="InterPro" id="IPR044725">
    <property type="entry name" value="CBSX3_CBS_dom"/>
</dbReference>
<dbReference type="Proteomes" id="UP000216311">
    <property type="component" value="Unassembled WGS sequence"/>
</dbReference>
<dbReference type="EMBL" id="NMVQ01000012">
    <property type="protein sequence ID" value="OYO21965.1"/>
    <property type="molecule type" value="Genomic_DNA"/>
</dbReference>
<name>A0A255H2T0_9ACTN</name>
<dbReference type="AlphaFoldDB" id="A0A255H2T0"/>
<feature type="domain" description="CBS" evidence="3">
    <location>
        <begin position="76"/>
        <end position="132"/>
    </location>
</feature>
<keyword evidence="5" id="KW-1185">Reference proteome</keyword>
<evidence type="ECO:0000313" key="5">
    <source>
        <dbReference type="Proteomes" id="UP000216311"/>
    </source>
</evidence>
<feature type="domain" description="CBS" evidence="3">
    <location>
        <begin position="7"/>
        <end position="67"/>
    </location>
</feature>
<reference evidence="4 5" key="1">
    <citation type="submission" date="2017-07" db="EMBL/GenBank/DDBJ databases">
        <title>Draft whole genome sequences of clinical Proprionibacteriaceae strains.</title>
        <authorList>
            <person name="Bernier A.-M."/>
            <person name="Bernard K."/>
            <person name="Domingo M.-C."/>
        </authorList>
    </citation>
    <scope>NUCLEOTIDE SEQUENCE [LARGE SCALE GENOMIC DNA]</scope>
    <source>
        <strain evidence="4 5">NML 130396</strain>
    </source>
</reference>
<comment type="caution">
    <text evidence="4">The sequence shown here is derived from an EMBL/GenBank/DDBJ whole genome shotgun (WGS) entry which is preliminary data.</text>
</comment>
<evidence type="ECO:0000256" key="1">
    <source>
        <dbReference type="ARBA" id="ARBA00023122"/>
    </source>
</evidence>
<keyword evidence="1 2" id="KW-0129">CBS domain</keyword>
<dbReference type="CDD" id="cd04623">
    <property type="entry name" value="CBS_pair_bac_euk"/>
    <property type="match status" value="1"/>
</dbReference>
<protein>
    <submittedName>
        <fullName evidence="4">Histidine kinase</fullName>
    </submittedName>
</protein>
<dbReference type="OrthoDB" id="9807125at2"/>
<keyword evidence="4" id="KW-0808">Transferase</keyword>
<dbReference type="SUPFAM" id="SSF54631">
    <property type="entry name" value="CBS-domain pair"/>
    <property type="match status" value="1"/>
</dbReference>
<evidence type="ECO:0000256" key="2">
    <source>
        <dbReference type="PROSITE-ProRule" id="PRU00703"/>
    </source>
</evidence>
<evidence type="ECO:0000259" key="3">
    <source>
        <dbReference type="PROSITE" id="PS51371"/>
    </source>
</evidence>
<sequence length="142" mass="15680">MRVKDVLQRKGGDVVTIGPDETVRTLVELLRDHRIGAVVVSDDGSGIHGIVSERDVVRQLADSGHEVLDQNVATIMTSEVHTCEPGDDIAELAERMTELRIRHLPVLVDGQLSAIVSIGDVVRHRISQLTDERDQLEAYVQQ</sequence>
<dbReference type="Gene3D" id="3.10.580.10">
    <property type="entry name" value="CBS-domain"/>
    <property type="match status" value="1"/>
</dbReference>
<dbReference type="Pfam" id="PF00571">
    <property type="entry name" value="CBS"/>
    <property type="match status" value="2"/>
</dbReference>